<keyword evidence="1" id="KW-0812">Transmembrane</keyword>
<evidence type="ECO:0008006" key="5">
    <source>
        <dbReference type="Google" id="ProtNLM"/>
    </source>
</evidence>
<protein>
    <recommendedName>
        <fullName evidence="5">DUF3784 domain-containing protein</fullName>
    </recommendedName>
</protein>
<evidence type="ECO:0000313" key="3">
    <source>
        <dbReference type="EMBL" id="MDT2545651.1"/>
    </source>
</evidence>
<keyword evidence="1" id="KW-0472">Membrane</keyword>
<dbReference type="EMBL" id="JARPXL010000017">
    <property type="protein sequence ID" value="MDT2545651.1"/>
    <property type="molecule type" value="Genomic_DNA"/>
</dbReference>
<evidence type="ECO:0000256" key="1">
    <source>
        <dbReference type="SAM" id="Phobius"/>
    </source>
</evidence>
<dbReference type="GeneID" id="67041895"/>
<organism evidence="2 4">
    <name type="scientific">Enterococcus raffinosus</name>
    <dbReference type="NCBI Taxonomy" id="71452"/>
    <lineage>
        <taxon>Bacteria</taxon>
        <taxon>Bacillati</taxon>
        <taxon>Bacillota</taxon>
        <taxon>Bacilli</taxon>
        <taxon>Lactobacillales</taxon>
        <taxon>Enterococcaceae</taxon>
        <taxon>Enterococcus</taxon>
    </lineage>
</organism>
<dbReference type="RefSeq" id="WP_028020074.1">
    <property type="nucleotide sequence ID" value="NZ_CABLCA010000002.1"/>
</dbReference>
<feature type="transmembrane region" description="Helical" evidence="1">
    <location>
        <begin position="55"/>
        <end position="71"/>
    </location>
</feature>
<dbReference type="EMBL" id="JARPXM010000001">
    <property type="protein sequence ID" value="MDT2536616.1"/>
    <property type="molecule type" value="Genomic_DNA"/>
</dbReference>
<feature type="transmembrane region" description="Helical" evidence="1">
    <location>
        <begin position="6"/>
        <end position="23"/>
    </location>
</feature>
<comment type="caution">
    <text evidence="2">The sequence shown here is derived from an EMBL/GenBank/DDBJ whole genome shotgun (WGS) entry which is preliminary data.</text>
</comment>
<evidence type="ECO:0000313" key="2">
    <source>
        <dbReference type="EMBL" id="MDT2536616.1"/>
    </source>
</evidence>
<keyword evidence="1" id="KW-1133">Transmembrane helix</keyword>
<name>A0AAP5KFE3_9ENTE</name>
<dbReference type="Proteomes" id="UP001254770">
    <property type="component" value="Unassembled WGS sequence"/>
</dbReference>
<evidence type="ECO:0000313" key="4">
    <source>
        <dbReference type="Proteomes" id="UP001249240"/>
    </source>
</evidence>
<sequence>MKIFITVLVFPLVFLFIILGVKFQRGKWLRLLSGNAFGDLPKEKAISVGRKTSRLMYFAAVFCLFLCWWINFSESQLLFWFGIGVALLVSGFTLLKSLKEWVRTGY</sequence>
<feature type="transmembrane region" description="Helical" evidence="1">
    <location>
        <begin position="77"/>
        <end position="95"/>
    </location>
</feature>
<gene>
    <name evidence="3" type="ORF">P7D69_14975</name>
    <name evidence="2" type="ORF">P7D78_00645</name>
</gene>
<dbReference type="Proteomes" id="UP001249240">
    <property type="component" value="Unassembled WGS sequence"/>
</dbReference>
<reference evidence="2" key="1">
    <citation type="submission" date="2023-03" db="EMBL/GenBank/DDBJ databases">
        <authorList>
            <person name="Shen W."/>
            <person name="Cai J."/>
        </authorList>
    </citation>
    <scope>NUCLEOTIDE SEQUENCE</scope>
    <source>
        <strain evidence="2">B646-2</strain>
        <strain evidence="3">Y15</strain>
    </source>
</reference>
<proteinExistence type="predicted"/>
<dbReference type="AlphaFoldDB" id="A0AAP5KFE3"/>
<accession>A0AAP5KFE3</accession>